<feature type="region of interest" description="Disordered" evidence="1">
    <location>
        <begin position="43"/>
        <end position="123"/>
    </location>
</feature>
<dbReference type="WBParaSite" id="PDA_v2.g6234.t1">
    <property type="protein sequence ID" value="PDA_v2.g6234.t1"/>
    <property type="gene ID" value="PDA_v2.g6234"/>
</dbReference>
<dbReference type="AlphaFoldDB" id="A0A914QRU8"/>
<feature type="region of interest" description="Disordered" evidence="1">
    <location>
        <begin position="169"/>
        <end position="206"/>
    </location>
</feature>
<evidence type="ECO:0000256" key="1">
    <source>
        <dbReference type="SAM" id="MobiDB-lite"/>
    </source>
</evidence>
<reference evidence="4" key="1">
    <citation type="submission" date="2022-11" db="UniProtKB">
        <authorList>
            <consortium name="WormBaseParasite"/>
        </authorList>
    </citation>
    <scope>IDENTIFICATION</scope>
</reference>
<feature type="compositionally biased region" description="Polar residues" evidence="1">
    <location>
        <begin position="52"/>
        <end position="86"/>
    </location>
</feature>
<dbReference type="Proteomes" id="UP000887578">
    <property type="component" value="Unplaced"/>
</dbReference>
<evidence type="ECO:0000256" key="2">
    <source>
        <dbReference type="SAM" id="Phobius"/>
    </source>
</evidence>
<proteinExistence type="predicted"/>
<protein>
    <submittedName>
        <fullName evidence="4">Uncharacterized protein</fullName>
    </submittedName>
</protein>
<feature type="transmembrane region" description="Helical" evidence="2">
    <location>
        <begin position="6"/>
        <end position="25"/>
    </location>
</feature>
<keyword evidence="2" id="KW-1133">Transmembrane helix</keyword>
<feature type="compositionally biased region" description="Low complexity" evidence="1">
    <location>
        <begin position="175"/>
        <end position="186"/>
    </location>
</feature>
<evidence type="ECO:0000313" key="3">
    <source>
        <dbReference type="Proteomes" id="UP000887578"/>
    </source>
</evidence>
<accession>A0A914QRU8</accession>
<keyword evidence="3" id="KW-1185">Reference proteome</keyword>
<evidence type="ECO:0000313" key="4">
    <source>
        <dbReference type="WBParaSite" id="PDA_v2.g6234.t1"/>
    </source>
</evidence>
<keyword evidence="2" id="KW-0812">Transmembrane</keyword>
<feature type="compositionally biased region" description="Basic and acidic residues" evidence="1">
    <location>
        <begin position="194"/>
        <end position="206"/>
    </location>
</feature>
<keyword evidence="2" id="KW-0472">Membrane</keyword>
<feature type="compositionally biased region" description="Polar residues" evidence="1">
    <location>
        <begin position="110"/>
        <end position="123"/>
    </location>
</feature>
<name>A0A914QRU8_9BILA</name>
<organism evidence="3 4">
    <name type="scientific">Panagrolaimus davidi</name>
    <dbReference type="NCBI Taxonomy" id="227884"/>
    <lineage>
        <taxon>Eukaryota</taxon>
        <taxon>Metazoa</taxon>
        <taxon>Ecdysozoa</taxon>
        <taxon>Nematoda</taxon>
        <taxon>Chromadorea</taxon>
        <taxon>Rhabditida</taxon>
        <taxon>Tylenchina</taxon>
        <taxon>Panagrolaimomorpha</taxon>
        <taxon>Panagrolaimoidea</taxon>
        <taxon>Panagrolaimidae</taxon>
        <taxon>Panagrolaimus</taxon>
    </lineage>
</organism>
<sequence>MIWGIGLSIFAISYLIVIGVAVYFYRKKKRELRAKARTSYSPLAIHPKKNAGNIQTTAKPNSKLPTLPPSNSTQVPSSNALKSNPPKTAKPLSAPAKQALVTKSAVPAPTKSTPIIKSVEQTKPTQLTKNVEPAPVPIAAATNVKSTEPAKPAQMTKKVKPAPIVPTAIPPSQPTQPTTTAPKAALQPPPPAKMSDEKKMVEQEFGKPGENYVEFAEMI</sequence>